<protein>
    <submittedName>
        <fullName evidence="2">Uncharacterized protein</fullName>
    </submittedName>
</protein>
<dbReference type="Proteomes" id="UP000607653">
    <property type="component" value="Unassembled WGS sequence"/>
</dbReference>
<evidence type="ECO:0000256" key="1">
    <source>
        <dbReference type="SAM" id="MobiDB-lite"/>
    </source>
</evidence>
<feature type="region of interest" description="Disordered" evidence="1">
    <location>
        <begin position="141"/>
        <end position="220"/>
    </location>
</feature>
<gene>
    <name evidence="2" type="ORF">HUJ06_031056</name>
</gene>
<reference evidence="2 3" key="1">
    <citation type="journal article" date="2020" name="Mol. Biol. Evol.">
        <title>Distinct Expression and Methylation Patterns for Genes with Different Fates following a Single Whole-Genome Duplication in Flowering Plants.</title>
        <authorList>
            <person name="Shi T."/>
            <person name="Rahmani R.S."/>
            <person name="Gugger P.F."/>
            <person name="Wang M."/>
            <person name="Li H."/>
            <person name="Zhang Y."/>
            <person name="Li Z."/>
            <person name="Wang Q."/>
            <person name="Van de Peer Y."/>
            <person name="Marchal K."/>
            <person name="Chen J."/>
        </authorList>
    </citation>
    <scope>NUCLEOTIDE SEQUENCE [LARGE SCALE GENOMIC DNA]</scope>
    <source>
        <tissue evidence="2">Leaf</tissue>
    </source>
</reference>
<dbReference type="AlphaFoldDB" id="A0A822YJP1"/>
<evidence type="ECO:0000313" key="3">
    <source>
        <dbReference type="Proteomes" id="UP000607653"/>
    </source>
</evidence>
<sequence>MARSTKSTQKTPNDLGGLDGHTLADPSATTPRQSHLDGHTLAVTPRRSPPTRSNPSIGHHLESGPGAPQRPPLPTPGSPSVPPLPHLGGHTLAPPTPADHTLEWSHLDGSHNSPTSFYQTSTITPQRSHLRRPFGCPLAVTPRQSHLGGHTSAVTPRRSHLGGHTLTVTPRRSHSDGHTSVDPSVAPWRSHPDSHTSAVTPRQSHLGGHTLTVTPQRSHPDTSHLVVFHRGTPCNTVAAPQRSHLGRPLGGPLCRTSDTPQWPHFGCPSAVTPRLPSLPASRRTHTPPRQRFHLLGSGHRHFGQWPHFGYTLNGHTSATPFARLSMDTQPQ</sequence>
<organism evidence="2 3">
    <name type="scientific">Nelumbo nucifera</name>
    <name type="common">Sacred lotus</name>
    <dbReference type="NCBI Taxonomy" id="4432"/>
    <lineage>
        <taxon>Eukaryota</taxon>
        <taxon>Viridiplantae</taxon>
        <taxon>Streptophyta</taxon>
        <taxon>Embryophyta</taxon>
        <taxon>Tracheophyta</taxon>
        <taxon>Spermatophyta</taxon>
        <taxon>Magnoliopsida</taxon>
        <taxon>Proteales</taxon>
        <taxon>Nelumbonaceae</taxon>
        <taxon>Nelumbo</taxon>
    </lineage>
</organism>
<comment type="caution">
    <text evidence="2">The sequence shown here is derived from an EMBL/GenBank/DDBJ whole genome shotgun (WGS) entry which is preliminary data.</text>
</comment>
<name>A0A822YJP1_NELNU</name>
<accession>A0A822YJP1</accession>
<feature type="region of interest" description="Disordered" evidence="1">
    <location>
        <begin position="1"/>
        <end position="108"/>
    </location>
</feature>
<feature type="compositionally biased region" description="Low complexity" evidence="1">
    <location>
        <begin position="44"/>
        <end position="56"/>
    </location>
</feature>
<evidence type="ECO:0000313" key="2">
    <source>
        <dbReference type="EMBL" id="DAD29588.1"/>
    </source>
</evidence>
<dbReference type="EMBL" id="DUZY01000002">
    <property type="protein sequence ID" value="DAD29588.1"/>
    <property type="molecule type" value="Genomic_DNA"/>
</dbReference>
<proteinExistence type="predicted"/>
<keyword evidence="3" id="KW-1185">Reference proteome</keyword>
<feature type="compositionally biased region" description="Polar residues" evidence="1">
    <location>
        <begin position="1"/>
        <end position="12"/>
    </location>
</feature>
<feature type="compositionally biased region" description="Pro residues" evidence="1">
    <location>
        <begin position="68"/>
        <end position="85"/>
    </location>
</feature>